<proteinExistence type="predicted"/>
<organism evidence="1 2">
    <name type="scientific">Nocardioides aquiterrae</name>
    <dbReference type="NCBI Taxonomy" id="203799"/>
    <lineage>
        <taxon>Bacteria</taxon>
        <taxon>Bacillati</taxon>
        <taxon>Actinomycetota</taxon>
        <taxon>Actinomycetes</taxon>
        <taxon>Propionibacteriales</taxon>
        <taxon>Nocardioidaceae</taxon>
        <taxon>Nocardioides</taxon>
    </lineage>
</organism>
<name>A0ABP4F2V1_9ACTN</name>
<dbReference type="RefSeq" id="WP_343908096.1">
    <property type="nucleotide sequence ID" value="NZ_BAAAJE010000014.1"/>
</dbReference>
<gene>
    <name evidence="1" type="ORF">GCM10009606_27020</name>
</gene>
<dbReference type="EMBL" id="BAAAJE010000014">
    <property type="protein sequence ID" value="GAA1146712.1"/>
    <property type="molecule type" value="Genomic_DNA"/>
</dbReference>
<dbReference type="Proteomes" id="UP001499979">
    <property type="component" value="Unassembled WGS sequence"/>
</dbReference>
<keyword evidence="2" id="KW-1185">Reference proteome</keyword>
<comment type="caution">
    <text evidence="1">The sequence shown here is derived from an EMBL/GenBank/DDBJ whole genome shotgun (WGS) entry which is preliminary data.</text>
</comment>
<accession>A0ABP4F2V1</accession>
<protein>
    <submittedName>
        <fullName evidence="1">Uncharacterized protein</fullName>
    </submittedName>
</protein>
<sequence>MPDDDELAKSELEPIVVLLPLRQIDGVLWELHKPRGWIKVDFEGAVADKGKIYASAKAAYAGGATVVVPKEAGYHLAQFPDADGNLVSLRIEVTSPLVEATEAKTLADLDVRDLSTSDRMIRADRL</sequence>
<evidence type="ECO:0000313" key="2">
    <source>
        <dbReference type="Proteomes" id="UP001499979"/>
    </source>
</evidence>
<reference evidence="2" key="1">
    <citation type="journal article" date="2019" name="Int. J. Syst. Evol. Microbiol.">
        <title>The Global Catalogue of Microorganisms (GCM) 10K type strain sequencing project: providing services to taxonomists for standard genome sequencing and annotation.</title>
        <authorList>
            <consortium name="The Broad Institute Genomics Platform"/>
            <consortium name="The Broad Institute Genome Sequencing Center for Infectious Disease"/>
            <person name="Wu L."/>
            <person name="Ma J."/>
        </authorList>
    </citation>
    <scope>NUCLEOTIDE SEQUENCE [LARGE SCALE GENOMIC DNA]</scope>
    <source>
        <strain evidence="2">JCM 11813</strain>
    </source>
</reference>
<evidence type="ECO:0000313" key="1">
    <source>
        <dbReference type="EMBL" id="GAA1146712.1"/>
    </source>
</evidence>